<name>A0A0C3B0B0_PILCF</name>
<gene>
    <name evidence="1" type="ORF">PILCRDRAFT_552237</name>
</gene>
<dbReference type="HOGENOM" id="CLU_083370_1_0_1"/>
<dbReference type="InParanoid" id="A0A0C3B0B0"/>
<reference evidence="2" key="2">
    <citation type="submission" date="2015-01" db="EMBL/GenBank/DDBJ databases">
        <title>Evolutionary Origins and Diversification of the Mycorrhizal Mutualists.</title>
        <authorList>
            <consortium name="DOE Joint Genome Institute"/>
            <consortium name="Mycorrhizal Genomics Consortium"/>
            <person name="Kohler A."/>
            <person name="Kuo A."/>
            <person name="Nagy L.G."/>
            <person name="Floudas D."/>
            <person name="Copeland A."/>
            <person name="Barry K.W."/>
            <person name="Cichocki N."/>
            <person name="Veneault-Fourrey C."/>
            <person name="LaButti K."/>
            <person name="Lindquist E.A."/>
            <person name="Lipzen A."/>
            <person name="Lundell T."/>
            <person name="Morin E."/>
            <person name="Murat C."/>
            <person name="Riley R."/>
            <person name="Ohm R."/>
            <person name="Sun H."/>
            <person name="Tunlid A."/>
            <person name="Henrissat B."/>
            <person name="Grigoriev I.V."/>
            <person name="Hibbett D.S."/>
            <person name="Martin F."/>
        </authorList>
    </citation>
    <scope>NUCLEOTIDE SEQUENCE [LARGE SCALE GENOMIC DNA]</scope>
    <source>
        <strain evidence="2">F 1598</strain>
    </source>
</reference>
<dbReference type="Proteomes" id="UP000054166">
    <property type="component" value="Unassembled WGS sequence"/>
</dbReference>
<evidence type="ECO:0000313" key="2">
    <source>
        <dbReference type="Proteomes" id="UP000054166"/>
    </source>
</evidence>
<dbReference type="AlphaFoldDB" id="A0A0C3B0B0"/>
<dbReference type="EMBL" id="KN833008">
    <property type="protein sequence ID" value="KIM79673.1"/>
    <property type="molecule type" value="Genomic_DNA"/>
</dbReference>
<protein>
    <submittedName>
        <fullName evidence="1">Uncharacterized protein</fullName>
    </submittedName>
</protein>
<keyword evidence="2" id="KW-1185">Reference proteome</keyword>
<organism evidence="1 2">
    <name type="scientific">Piloderma croceum (strain F 1598)</name>
    <dbReference type="NCBI Taxonomy" id="765440"/>
    <lineage>
        <taxon>Eukaryota</taxon>
        <taxon>Fungi</taxon>
        <taxon>Dikarya</taxon>
        <taxon>Basidiomycota</taxon>
        <taxon>Agaricomycotina</taxon>
        <taxon>Agaricomycetes</taxon>
        <taxon>Agaricomycetidae</taxon>
        <taxon>Atheliales</taxon>
        <taxon>Atheliaceae</taxon>
        <taxon>Piloderma</taxon>
    </lineage>
</organism>
<accession>A0A0C3B0B0</accession>
<proteinExistence type="predicted"/>
<reference evidence="1 2" key="1">
    <citation type="submission" date="2014-04" db="EMBL/GenBank/DDBJ databases">
        <authorList>
            <consortium name="DOE Joint Genome Institute"/>
            <person name="Kuo A."/>
            <person name="Tarkka M."/>
            <person name="Buscot F."/>
            <person name="Kohler A."/>
            <person name="Nagy L.G."/>
            <person name="Floudas D."/>
            <person name="Copeland A."/>
            <person name="Barry K.W."/>
            <person name="Cichocki N."/>
            <person name="Veneault-Fourrey C."/>
            <person name="LaButti K."/>
            <person name="Lindquist E.A."/>
            <person name="Lipzen A."/>
            <person name="Lundell T."/>
            <person name="Morin E."/>
            <person name="Murat C."/>
            <person name="Sun H."/>
            <person name="Tunlid A."/>
            <person name="Henrissat B."/>
            <person name="Grigoriev I.V."/>
            <person name="Hibbett D.S."/>
            <person name="Martin F."/>
            <person name="Nordberg H.P."/>
            <person name="Cantor M.N."/>
            <person name="Hua S.X."/>
        </authorList>
    </citation>
    <scope>NUCLEOTIDE SEQUENCE [LARGE SCALE GENOMIC DNA]</scope>
    <source>
        <strain evidence="1 2">F 1598</strain>
    </source>
</reference>
<evidence type="ECO:0000313" key="1">
    <source>
        <dbReference type="EMBL" id="KIM79673.1"/>
    </source>
</evidence>
<sequence length="190" mass="21402">MADWDEETTVVAMLQNELGESEEERLSALVNNLKTPITAHGLTLKQHLVQTLVPTAKQVKSTHAALETKVDVPFESGLLEFNDASRTMENLAIKEEDDLKIAYAKSQNNIKNLFTQLEQAYIRRDQIFTEFHETLDQSVQLAKADLTTLPGDVERTITALDKKSKDLEKDAASVSAKSKEKMLRELLNKF</sequence>
<dbReference type="OrthoDB" id="2678231at2759"/>